<keyword evidence="2" id="KW-1185">Reference proteome</keyword>
<evidence type="ECO:0000313" key="1">
    <source>
        <dbReference type="EMBL" id="KAK3932990.1"/>
    </source>
</evidence>
<protein>
    <submittedName>
        <fullName evidence="1">Uncharacterized protein</fullName>
    </submittedName>
</protein>
<reference evidence="1" key="1">
    <citation type="submission" date="2021-07" db="EMBL/GenBank/DDBJ databases">
        <authorList>
            <person name="Catto M.A."/>
            <person name="Jacobson A."/>
            <person name="Kennedy G."/>
            <person name="Labadie P."/>
            <person name="Hunt B.G."/>
            <person name="Srinivasan R."/>
        </authorList>
    </citation>
    <scope>NUCLEOTIDE SEQUENCE</scope>
    <source>
        <strain evidence="1">PL_HMW_Pooled</strain>
        <tissue evidence="1">Head</tissue>
    </source>
</reference>
<proteinExistence type="predicted"/>
<dbReference type="AlphaFoldDB" id="A0AAE1LVB5"/>
<reference evidence="1" key="2">
    <citation type="journal article" date="2023" name="BMC Genomics">
        <title>Pest status, molecular evolution, and epigenetic factors derived from the genome assembly of Frankliniella fusca, a thysanopteran phytovirus vector.</title>
        <authorList>
            <person name="Catto M.A."/>
            <person name="Labadie P.E."/>
            <person name="Jacobson A.L."/>
            <person name="Kennedy G.G."/>
            <person name="Srinivasan R."/>
            <person name="Hunt B.G."/>
        </authorList>
    </citation>
    <scope>NUCLEOTIDE SEQUENCE</scope>
    <source>
        <strain evidence="1">PL_HMW_Pooled</strain>
    </source>
</reference>
<evidence type="ECO:0000313" key="2">
    <source>
        <dbReference type="Proteomes" id="UP001219518"/>
    </source>
</evidence>
<dbReference type="Proteomes" id="UP001219518">
    <property type="component" value="Unassembled WGS sequence"/>
</dbReference>
<comment type="caution">
    <text evidence="1">The sequence shown here is derived from an EMBL/GenBank/DDBJ whole genome shotgun (WGS) entry which is preliminary data.</text>
</comment>
<dbReference type="EMBL" id="JAHWGI010001442">
    <property type="protein sequence ID" value="KAK3932990.1"/>
    <property type="molecule type" value="Genomic_DNA"/>
</dbReference>
<dbReference type="PANTHER" id="PTHR46579">
    <property type="entry name" value="F5/8 TYPE C DOMAIN-CONTAINING PROTEIN-RELATED"/>
    <property type="match status" value="1"/>
</dbReference>
<gene>
    <name evidence="1" type="ORF">KUF71_017178</name>
</gene>
<organism evidence="1 2">
    <name type="scientific">Frankliniella fusca</name>
    <dbReference type="NCBI Taxonomy" id="407009"/>
    <lineage>
        <taxon>Eukaryota</taxon>
        <taxon>Metazoa</taxon>
        <taxon>Ecdysozoa</taxon>
        <taxon>Arthropoda</taxon>
        <taxon>Hexapoda</taxon>
        <taxon>Insecta</taxon>
        <taxon>Pterygota</taxon>
        <taxon>Neoptera</taxon>
        <taxon>Paraneoptera</taxon>
        <taxon>Thysanoptera</taxon>
        <taxon>Terebrantia</taxon>
        <taxon>Thripoidea</taxon>
        <taxon>Thripidae</taxon>
        <taxon>Frankliniella</taxon>
    </lineage>
</organism>
<dbReference type="PANTHER" id="PTHR46579:SF1">
    <property type="entry name" value="F5_8 TYPE C DOMAIN-CONTAINING PROTEIN"/>
    <property type="match status" value="1"/>
</dbReference>
<accession>A0AAE1LVB5</accession>
<name>A0AAE1LVB5_9NEOP</name>
<sequence length="563" mass="65147">MFQLVEDLSPDVEVEVHFYCEVCLLYYQEKPNRCTVCEKETECGEFYTFDVVKIIKFLFESRNLASMIDSTPQGDPLLIKDLQDGYVYKNLNSERGKYDVNLVLSTDGVRVRKGSSKELWLLMFSPVEVPPHARESYTYIIGVWHDKVKPRGNTFLKPFCRSLKAVENVGVNWKHPLTGHVHCSSIRITLLVADAPARAMCLNVMNFNSKNGCNICEITTQRVRPEPGKRRIRVYRYIENPVLRTKQRMHNDKGFSELSLLSSIDISQLVIPEFMHSVLLGVCRQIVSIWIEKPGAWSIANRLHEVDHLLSQIKHPSFVHRTKRSLQDRKLWKASDFYYFLLFESLVVLYDILPDVYYQHFILLVKSIFTLLKRGISDYDIKEAESICLFSNLLTSTLKETKRIISTNFFILHCVSNGLDLCHVTVHFHLKVSTAPLPKAVMQQIFLEIVNNIKIYQGVVVLRNISKGYGMEQSLHDVQPKVLGKKRQIEFSVHDTQFFGNEKPDIYSRAHIGYDLFTSEIYKVLNSANFHGLQKRANKLRLHSATGLTQHRMEKCAQTWIHQ</sequence>